<keyword evidence="1" id="KW-1185">Reference proteome</keyword>
<sequence>MSTTTIHGYMSPSKGLSTNTHIIYNMRGIYIVKGDRFIKVKWSQTKRANRKRDHHTHTHIYVDTYQLTRCLMIALLIQPQLPCYGIVFSNVYGQDTRRMTNLPDTKTTGELIYTYRSG</sequence>
<name>A0AA85IUI9_TRIRE</name>
<proteinExistence type="predicted"/>
<reference evidence="2" key="2">
    <citation type="submission" date="2023-11" db="UniProtKB">
        <authorList>
            <consortium name="WormBaseParasite"/>
        </authorList>
    </citation>
    <scope>IDENTIFICATION</scope>
</reference>
<dbReference type="Proteomes" id="UP000050795">
    <property type="component" value="Unassembled WGS sequence"/>
</dbReference>
<organism evidence="1 2">
    <name type="scientific">Trichobilharzia regenti</name>
    <name type="common">Nasal bird schistosome</name>
    <dbReference type="NCBI Taxonomy" id="157069"/>
    <lineage>
        <taxon>Eukaryota</taxon>
        <taxon>Metazoa</taxon>
        <taxon>Spiralia</taxon>
        <taxon>Lophotrochozoa</taxon>
        <taxon>Platyhelminthes</taxon>
        <taxon>Trematoda</taxon>
        <taxon>Digenea</taxon>
        <taxon>Strigeidida</taxon>
        <taxon>Schistosomatoidea</taxon>
        <taxon>Schistosomatidae</taxon>
        <taxon>Trichobilharzia</taxon>
    </lineage>
</organism>
<evidence type="ECO:0000313" key="2">
    <source>
        <dbReference type="WBParaSite" id="TREG1_120760.1"/>
    </source>
</evidence>
<evidence type="ECO:0000313" key="1">
    <source>
        <dbReference type="Proteomes" id="UP000050795"/>
    </source>
</evidence>
<reference evidence="1" key="1">
    <citation type="submission" date="2022-06" db="EMBL/GenBank/DDBJ databases">
        <authorList>
            <person name="Berger JAMES D."/>
            <person name="Berger JAMES D."/>
        </authorList>
    </citation>
    <scope>NUCLEOTIDE SEQUENCE [LARGE SCALE GENOMIC DNA]</scope>
</reference>
<dbReference type="WBParaSite" id="TREG1_120760.1">
    <property type="protein sequence ID" value="TREG1_120760.1"/>
    <property type="gene ID" value="TREG1_120760"/>
</dbReference>
<accession>A0AA85IUI9</accession>
<dbReference type="AlphaFoldDB" id="A0AA85IUI9"/>
<protein>
    <submittedName>
        <fullName evidence="2">Uncharacterized protein</fullName>
    </submittedName>
</protein>